<dbReference type="PIRSF" id="PIRSF004395">
    <property type="entry name" value="Tail_Z"/>
    <property type="match status" value="1"/>
</dbReference>
<evidence type="ECO:0000313" key="2">
    <source>
        <dbReference type="EMBL" id="OOK22361.1"/>
    </source>
</evidence>
<evidence type="ECO:0000313" key="6">
    <source>
        <dbReference type="Proteomes" id="UP000272336"/>
    </source>
</evidence>
<dbReference type="RefSeq" id="WP_001007376.1">
    <property type="nucleotide sequence ID" value="NZ_BFIP01000076.1"/>
</dbReference>
<reference evidence="3 5" key="2">
    <citation type="submission" date="2018-04" db="EMBL/GenBank/DDBJ databases">
        <title>Draft Genomic Sequencing Of Potential Extraintestinal Pathogenic Escherichia coli B8S56 Isolated from Retail Chicken Skin.</title>
        <authorList>
            <person name="Xu A."/>
            <person name="Tilman S."/>
            <person name="Wisser-Parker K."/>
            <person name="Scullen O.J."/>
            <person name="Sommers C."/>
        </authorList>
    </citation>
    <scope>NUCLEOTIDE SEQUENCE [LARGE SCALE GENOMIC DNA]</scope>
    <source>
        <strain evidence="3 5">B8S56</strain>
    </source>
</reference>
<dbReference type="Proteomes" id="UP000245761">
    <property type="component" value="Unassembled WGS sequence"/>
</dbReference>
<sequence length="191" mass="21921">MAIQGLEQAVENLSRISRTAVPGASAMAINRVATTAINQSSSQVARETRVPRKLVKERSRLKRATVRNPNAKIIVNRGDLPVIKLGIRMLGRRPNSILKAGQHRYQRAFIQRLNNGRWHVMQRLPEARYAKGNDDKGRKKRNRLPIQVVKIPMSAPLKQAFDENVNRIRRERLPKELSYALKQQLRIVIKR</sequence>
<evidence type="ECO:0000313" key="5">
    <source>
        <dbReference type="Proteomes" id="UP000245761"/>
    </source>
</evidence>
<accession>A0A0D8W958</accession>
<dbReference type="Pfam" id="PF06763">
    <property type="entry name" value="Minor_tail_Z"/>
    <property type="match status" value="1"/>
</dbReference>
<comment type="caution">
    <text evidence="3">The sequence shown here is derived from an EMBL/GenBank/DDBJ whole genome shotgun (WGS) entry which is preliminary data.</text>
</comment>
<reference evidence="2 4" key="1">
    <citation type="submission" date="2016-10" db="EMBL/GenBank/DDBJ databases">
        <title>Whole genome sequences of antibiotic resistant commensal Escherichia coli from healthy Australian adults.</title>
        <authorList>
            <person name="Moran R.A."/>
            <person name="Anantham S."/>
            <person name="Nigro S.J."/>
            <person name="Holt K.E."/>
            <person name="Hall R.M."/>
        </authorList>
    </citation>
    <scope>NUCLEOTIDE SEQUENCE [LARGE SCALE GENOMIC DNA]</scope>
    <source>
        <strain evidence="2 4">2.3-R4</strain>
    </source>
</reference>
<name>A0A0D8W958_ECOLX</name>
<gene>
    <name evidence="2" type="ORF">BMT91_26105</name>
    <name evidence="1" type="ORF">D9D43_28945</name>
    <name evidence="3" type="ORF">DD762_19265</name>
</gene>
<dbReference type="InterPro" id="IPR010633">
    <property type="entry name" value="Phage_lambda_GpZ"/>
</dbReference>
<dbReference type="Proteomes" id="UP000272336">
    <property type="component" value="Unassembled WGS sequence"/>
</dbReference>
<dbReference type="EMBL" id="RNLZ01000154">
    <property type="protein sequence ID" value="MGE17462.1"/>
    <property type="molecule type" value="Genomic_DNA"/>
</dbReference>
<proteinExistence type="predicted"/>
<evidence type="ECO:0000313" key="1">
    <source>
        <dbReference type="EMBL" id="MGE17462.1"/>
    </source>
</evidence>
<evidence type="ECO:0000313" key="4">
    <source>
        <dbReference type="Proteomes" id="UP000188855"/>
    </source>
</evidence>
<dbReference type="AlphaFoldDB" id="A0A0D8W958"/>
<dbReference type="Proteomes" id="UP000188855">
    <property type="component" value="Unassembled WGS sequence"/>
</dbReference>
<reference evidence="1 6" key="3">
    <citation type="submission" date="2018-10" db="EMBL/GenBank/DDBJ databases">
        <authorList>
            <consortium name="NARMS: The National Antimicrobial Resistance Monitoring System"/>
        </authorList>
    </citation>
    <scope>NUCLEOTIDE SEQUENCE [LARGE SCALE GENOMIC DNA]</scope>
    <source>
        <strain evidence="1 6">CVM N17EC0060</strain>
    </source>
</reference>
<dbReference type="EMBL" id="MPAF01000126">
    <property type="protein sequence ID" value="OOK22361.1"/>
    <property type="molecule type" value="Genomic_DNA"/>
</dbReference>
<organism evidence="3 5">
    <name type="scientific">Escherichia coli</name>
    <dbReference type="NCBI Taxonomy" id="562"/>
    <lineage>
        <taxon>Bacteria</taxon>
        <taxon>Pseudomonadati</taxon>
        <taxon>Pseudomonadota</taxon>
        <taxon>Gammaproteobacteria</taxon>
        <taxon>Enterobacterales</taxon>
        <taxon>Enterobacteriaceae</taxon>
        <taxon>Escherichia</taxon>
    </lineage>
</organism>
<dbReference type="EMBL" id="QEMT01000038">
    <property type="protein sequence ID" value="PWH58760.1"/>
    <property type="molecule type" value="Genomic_DNA"/>
</dbReference>
<protein>
    <submittedName>
        <fullName evidence="3">Phage tail protein</fullName>
    </submittedName>
</protein>
<evidence type="ECO:0000313" key="3">
    <source>
        <dbReference type="EMBL" id="PWH58760.1"/>
    </source>
</evidence>